<dbReference type="Gene3D" id="2.40.10.10">
    <property type="entry name" value="Trypsin-like serine proteases"/>
    <property type="match status" value="1"/>
</dbReference>
<name>A0ABM3JF50_BACDO</name>
<dbReference type="GeneID" id="105224568"/>
<feature type="domain" description="Peptidase S1" evidence="5">
    <location>
        <begin position="633"/>
        <end position="871"/>
    </location>
</feature>
<evidence type="ECO:0000313" key="7">
    <source>
        <dbReference type="RefSeq" id="XP_049307857.1"/>
    </source>
</evidence>
<evidence type="ECO:0000256" key="2">
    <source>
        <dbReference type="RuleBase" id="RU363034"/>
    </source>
</evidence>
<protein>
    <submittedName>
        <fullName evidence="7">Uncharacterized protein LOC105224568 isoform X1</fullName>
    </submittedName>
</protein>
<evidence type="ECO:0000256" key="1">
    <source>
        <dbReference type="ARBA" id="ARBA00023157"/>
    </source>
</evidence>
<dbReference type="PROSITE" id="PS50240">
    <property type="entry name" value="TRYPSIN_DOM"/>
    <property type="match status" value="1"/>
</dbReference>
<dbReference type="PRINTS" id="PR00722">
    <property type="entry name" value="CHYMOTRYPSIN"/>
</dbReference>
<dbReference type="PANTHER" id="PTHR24253">
    <property type="entry name" value="TRANSMEMBRANE PROTEASE SERINE"/>
    <property type="match status" value="1"/>
</dbReference>
<feature type="region of interest" description="Disordered" evidence="3">
    <location>
        <begin position="271"/>
        <end position="306"/>
    </location>
</feature>
<dbReference type="PANTHER" id="PTHR24253:SF46">
    <property type="entry name" value="SERINE PROTEASE P83"/>
    <property type="match status" value="1"/>
</dbReference>
<dbReference type="InterPro" id="IPR009003">
    <property type="entry name" value="Peptidase_S1_PA"/>
</dbReference>
<dbReference type="InterPro" id="IPR001254">
    <property type="entry name" value="Trypsin_dom"/>
</dbReference>
<evidence type="ECO:0000313" key="6">
    <source>
        <dbReference type="Proteomes" id="UP001652620"/>
    </source>
</evidence>
<keyword evidence="2" id="KW-0378">Hydrolase</keyword>
<keyword evidence="2" id="KW-0720">Serine protease</keyword>
<sequence length="876" mass="95053">MLAIAKWSLLATIVNSLLLCTLAIERPPALAHVGQVALQTASAHQQATQTTRNVRESTAYIAPHTTQLQQTSWLNTASAATVAPAADSRRTARNLYAPFDTFSKLDEAPFTDWHRRADGTVVQTFGAYRSGRALAAVAQQPQAPVHNAATAQRRSDVITTVEVIPAPGIELSSSTNNAAAGNVPITIPKQVVPDANAAAATPVAAPVTANATRSSRQRNYVYIPLQQQATSTTLLPKRNNSSFGYLGPPAHAVAAAVQEFGEELLNARTDRSDLAIAPAPGAPITSTDKADFDDEDPARRNGFKFPSYSLKPASPFYPQGYREDNPIFTETTGFETPYSEDALAQDTRHTRQLIYENSDATPISHPFEFPGLVSNNKPHTLSSAIAAGKLFREEVTKFGDVNGPITAVPQRPQRGLFFGDTEFRTGPPRPFVPQKAFNEYVGPNGPVDYQSSRKSRFFPFKSSRSPRVVFPVNDNIGTTGPSGTGNGVYFSDSVAFRDQNFGINDLAAIQDVRNEFSLQDIDGTSESSLTGAPSSGTFKEKVDITTELECQHRGGTCEFFLGCWMSGGLLQGTCNGLLRGCCHRTAKSANLRTSDFVGNTIDLTDLPHKNYGPVKNDASCGISLAKQAAQRRIVGGDDAGFGSFPWQAYIRIGSSRCGGSLVSRRHVVTAGHCVARATPRQVHVTLGDYVINSAVEPLPAYTFGVRRIDVHPYFKFTPQADRFDVSVLTLERPVHFMPHIAPICLPEKNEDFLGKFGWAAGWGALNPGSRLRPKTLQAVDVPVIENRICERWHRQNGINVVIYPEMMCAGYRNGGKDSCQGDSGGPLMHEKNGRWYLIGVVSAGYSCASRGQPGIYHRVPYTVDWISYVVGLTTNV</sequence>
<keyword evidence="2" id="KW-0645">Protease</keyword>
<feature type="signal peptide" evidence="4">
    <location>
        <begin position="1"/>
        <end position="23"/>
    </location>
</feature>
<dbReference type="InterPro" id="IPR018114">
    <property type="entry name" value="TRYPSIN_HIS"/>
</dbReference>
<dbReference type="PROSITE" id="PS00134">
    <property type="entry name" value="TRYPSIN_HIS"/>
    <property type="match status" value="1"/>
</dbReference>
<reference evidence="7" key="1">
    <citation type="submission" date="2025-08" db="UniProtKB">
        <authorList>
            <consortium name="RefSeq"/>
        </authorList>
    </citation>
    <scope>IDENTIFICATION</scope>
    <source>
        <tissue evidence="7">Adult</tissue>
    </source>
</reference>
<accession>A0ABM3JF50</accession>
<organism evidence="6 7">
    <name type="scientific">Bactrocera dorsalis</name>
    <name type="common">Oriental fruit fly</name>
    <name type="synonym">Dacus dorsalis</name>
    <dbReference type="NCBI Taxonomy" id="27457"/>
    <lineage>
        <taxon>Eukaryota</taxon>
        <taxon>Metazoa</taxon>
        <taxon>Ecdysozoa</taxon>
        <taxon>Arthropoda</taxon>
        <taxon>Hexapoda</taxon>
        <taxon>Insecta</taxon>
        <taxon>Pterygota</taxon>
        <taxon>Neoptera</taxon>
        <taxon>Endopterygota</taxon>
        <taxon>Diptera</taxon>
        <taxon>Brachycera</taxon>
        <taxon>Muscomorpha</taxon>
        <taxon>Tephritoidea</taxon>
        <taxon>Tephritidae</taxon>
        <taxon>Bactrocera</taxon>
        <taxon>Bactrocera</taxon>
    </lineage>
</organism>
<dbReference type="Proteomes" id="UP001652620">
    <property type="component" value="Chromosome 3"/>
</dbReference>
<gene>
    <name evidence="7" type="primary">LOC105224568</name>
</gene>
<feature type="chain" id="PRO_5045113913" evidence="4">
    <location>
        <begin position="24"/>
        <end position="876"/>
    </location>
</feature>
<dbReference type="PROSITE" id="PS00135">
    <property type="entry name" value="TRYPSIN_SER"/>
    <property type="match status" value="1"/>
</dbReference>
<proteinExistence type="predicted"/>
<dbReference type="Pfam" id="PF00089">
    <property type="entry name" value="Trypsin"/>
    <property type="match status" value="1"/>
</dbReference>
<keyword evidence="6" id="KW-1185">Reference proteome</keyword>
<keyword evidence="1" id="KW-1015">Disulfide bond</keyword>
<dbReference type="RefSeq" id="XP_049307857.1">
    <property type="nucleotide sequence ID" value="XM_049451900.1"/>
</dbReference>
<keyword evidence="4" id="KW-0732">Signal</keyword>
<dbReference type="InterPro" id="IPR001314">
    <property type="entry name" value="Peptidase_S1A"/>
</dbReference>
<evidence type="ECO:0000259" key="5">
    <source>
        <dbReference type="PROSITE" id="PS50240"/>
    </source>
</evidence>
<dbReference type="InterPro" id="IPR033116">
    <property type="entry name" value="TRYPSIN_SER"/>
</dbReference>
<dbReference type="SUPFAM" id="SSF50494">
    <property type="entry name" value="Trypsin-like serine proteases"/>
    <property type="match status" value="1"/>
</dbReference>
<evidence type="ECO:0000256" key="3">
    <source>
        <dbReference type="SAM" id="MobiDB-lite"/>
    </source>
</evidence>
<evidence type="ECO:0000256" key="4">
    <source>
        <dbReference type="SAM" id="SignalP"/>
    </source>
</evidence>
<dbReference type="InterPro" id="IPR043504">
    <property type="entry name" value="Peptidase_S1_PA_chymotrypsin"/>
</dbReference>
<dbReference type="SMART" id="SM00020">
    <property type="entry name" value="Tryp_SPc"/>
    <property type="match status" value="1"/>
</dbReference>
<dbReference type="CDD" id="cd00190">
    <property type="entry name" value="Tryp_SPc"/>
    <property type="match status" value="1"/>
</dbReference>